<accession>A0A820NFN2</accession>
<feature type="non-terminal residue" evidence="1">
    <location>
        <position position="71"/>
    </location>
</feature>
<reference evidence="1" key="1">
    <citation type="submission" date="2021-02" db="EMBL/GenBank/DDBJ databases">
        <authorList>
            <person name="Nowell W R."/>
        </authorList>
    </citation>
    <scope>NUCLEOTIDE SEQUENCE</scope>
</reference>
<name>A0A820NFN2_9BILA</name>
<comment type="caution">
    <text evidence="1">The sequence shown here is derived from an EMBL/GenBank/DDBJ whole genome shotgun (WGS) entry which is preliminary data.</text>
</comment>
<dbReference type="AlphaFoldDB" id="A0A820NFN2"/>
<evidence type="ECO:0000313" key="2">
    <source>
        <dbReference type="Proteomes" id="UP000663868"/>
    </source>
</evidence>
<gene>
    <name evidence="1" type="ORF">KXQ929_LOCUS50406</name>
</gene>
<evidence type="ECO:0000313" key="1">
    <source>
        <dbReference type="EMBL" id="CAF4390019.1"/>
    </source>
</evidence>
<proteinExistence type="predicted"/>
<organism evidence="1 2">
    <name type="scientific">Adineta steineri</name>
    <dbReference type="NCBI Taxonomy" id="433720"/>
    <lineage>
        <taxon>Eukaryota</taxon>
        <taxon>Metazoa</taxon>
        <taxon>Spiralia</taxon>
        <taxon>Gnathifera</taxon>
        <taxon>Rotifera</taxon>
        <taxon>Eurotatoria</taxon>
        <taxon>Bdelloidea</taxon>
        <taxon>Adinetida</taxon>
        <taxon>Adinetidae</taxon>
        <taxon>Adineta</taxon>
    </lineage>
</organism>
<dbReference type="EMBL" id="CAJOBB010023056">
    <property type="protein sequence ID" value="CAF4390019.1"/>
    <property type="molecule type" value="Genomic_DNA"/>
</dbReference>
<sequence>MIVLFFILFTYSTANQVYFQGTELLSDVNYTQGFSVIPACISSPSCVKAPRVRLYNPFSTAPNKSASWIMA</sequence>
<protein>
    <submittedName>
        <fullName evidence="1">Uncharacterized protein</fullName>
    </submittedName>
</protein>
<dbReference type="Proteomes" id="UP000663868">
    <property type="component" value="Unassembled WGS sequence"/>
</dbReference>